<protein>
    <submittedName>
        <fullName evidence="4">Alanine--glyoxylate aminotransferase-like protein</fullName>
    </submittedName>
</protein>
<dbReference type="GO" id="GO:0005739">
    <property type="term" value="C:mitochondrion"/>
    <property type="evidence" value="ECO:0007669"/>
    <property type="project" value="UniProtKB-SubCell"/>
</dbReference>
<reference evidence="5" key="1">
    <citation type="journal article" date="2014" name="Genome Announc.">
        <title>Genome sequence and annotation of Acremonium chrysogenum, producer of the beta-lactam antibiotic cephalosporin C.</title>
        <authorList>
            <person name="Terfehr D."/>
            <person name="Dahlmann T.A."/>
            <person name="Specht T."/>
            <person name="Zadra I."/>
            <person name="Kuernsteiner H."/>
            <person name="Kueck U."/>
        </authorList>
    </citation>
    <scope>NUCLEOTIDE SEQUENCE [LARGE SCALE GENOMIC DNA]</scope>
    <source>
        <strain evidence="5">ATCC 11550 / CBS 779.69 / DSM 880 / IAM 14645 / JCM 23072 / IMI 49137</strain>
    </source>
</reference>
<dbReference type="PANTHER" id="PTHR45688">
    <property type="match status" value="1"/>
</dbReference>
<dbReference type="STRING" id="857340.A0A086TCK9"/>
<organism evidence="4 5">
    <name type="scientific">Hapsidospora chrysogenum (strain ATCC 11550 / CBS 779.69 / DSM 880 / IAM 14645 / JCM 23072 / IMI 49137)</name>
    <name type="common">Acremonium chrysogenum</name>
    <dbReference type="NCBI Taxonomy" id="857340"/>
    <lineage>
        <taxon>Eukaryota</taxon>
        <taxon>Fungi</taxon>
        <taxon>Dikarya</taxon>
        <taxon>Ascomycota</taxon>
        <taxon>Pezizomycotina</taxon>
        <taxon>Sordariomycetes</taxon>
        <taxon>Hypocreomycetidae</taxon>
        <taxon>Hypocreales</taxon>
        <taxon>Bionectriaceae</taxon>
        <taxon>Hapsidospora</taxon>
    </lineage>
</organism>
<dbReference type="PANTHER" id="PTHR45688:SF13">
    <property type="entry name" value="ALANINE--GLYOXYLATE AMINOTRANSFERASE 2-LIKE"/>
    <property type="match status" value="1"/>
</dbReference>
<accession>A0A086TCK9</accession>
<keyword evidence="2 3" id="KW-0663">Pyridoxal phosphate</keyword>
<dbReference type="EMBL" id="JPKY01000013">
    <property type="protein sequence ID" value="KFH47091.1"/>
    <property type="molecule type" value="Genomic_DNA"/>
</dbReference>
<dbReference type="GO" id="GO:0030170">
    <property type="term" value="F:pyridoxal phosphate binding"/>
    <property type="evidence" value="ECO:0007669"/>
    <property type="project" value="InterPro"/>
</dbReference>
<dbReference type="Proteomes" id="UP000029964">
    <property type="component" value="Unassembled WGS sequence"/>
</dbReference>
<dbReference type="SUPFAM" id="SSF53383">
    <property type="entry name" value="PLP-dependent transferases"/>
    <property type="match status" value="1"/>
</dbReference>
<proteinExistence type="inferred from homology"/>
<evidence type="ECO:0000313" key="5">
    <source>
        <dbReference type="Proteomes" id="UP000029964"/>
    </source>
</evidence>
<comment type="similarity">
    <text evidence="1 3">Belongs to the class-III pyridoxal-phosphate-dependent aminotransferase family.</text>
</comment>
<evidence type="ECO:0000256" key="3">
    <source>
        <dbReference type="RuleBase" id="RU003560"/>
    </source>
</evidence>
<sequence length="321" mass="34913">MLSPENTPLPETVQGWLELDKKYRIKGRYDISQILVKGEGVLVWDADGRAYIDFESGQVCASTGHCHPAYTASIVEQAAKLVQTGSRYTNPPRILLARKLANIMPGNLSRECGGHDHPFEAIRPSCKWFAIVHFDVTPDIITTSKSMGGGVPLCAVTTTPEIADSVAELGYHQPSSHTDDPFLVAVGLANMESLERRGLAQNAEVMGRYLKDEFERMQANHEILGDIRGFGLTIGLEIVIDRASKAPSPLHASAISEYCHTHGLLLGHRPSGAVSGNGIRILPPLILTRTEADEGVLILRDAFVHAEKTVEARGADGTSWM</sequence>
<name>A0A086TCK9_HAPC1</name>
<dbReference type="HOGENOM" id="CLU_865893_0_0_1"/>
<dbReference type="Gene3D" id="3.90.1150.10">
    <property type="entry name" value="Aspartate Aminotransferase, domain 1"/>
    <property type="match status" value="2"/>
</dbReference>
<gene>
    <name evidence="4" type="ORF">ACRE_021010</name>
</gene>
<dbReference type="InterPro" id="IPR015422">
    <property type="entry name" value="PyrdxlP-dep_Trfase_small"/>
</dbReference>
<dbReference type="InterPro" id="IPR015421">
    <property type="entry name" value="PyrdxlP-dep_Trfase_major"/>
</dbReference>
<dbReference type="Gene3D" id="3.40.640.10">
    <property type="entry name" value="Type I PLP-dependent aspartate aminotransferase-like (Major domain)"/>
    <property type="match status" value="2"/>
</dbReference>
<dbReference type="InterPro" id="IPR005814">
    <property type="entry name" value="Aminotrans_3"/>
</dbReference>
<comment type="caution">
    <text evidence="4">The sequence shown here is derived from an EMBL/GenBank/DDBJ whole genome shotgun (WGS) entry which is preliminary data.</text>
</comment>
<dbReference type="AlphaFoldDB" id="A0A086TCK9"/>
<keyword evidence="4" id="KW-0032">Aminotransferase</keyword>
<dbReference type="OrthoDB" id="5419315at2759"/>
<dbReference type="GO" id="GO:0008453">
    <property type="term" value="F:alanine-glyoxylate transaminase activity"/>
    <property type="evidence" value="ECO:0007669"/>
    <property type="project" value="UniProtKB-EC"/>
</dbReference>
<keyword evidence="4" id="KW-0808">Transferase</keyword>
<evidence type="ECO:0000256" key="1">
    <source>
        <dbReference type="ARBA" id="ARBA00008954"/>
    </source>
</evidence>
<dbReference type="Pfam" id="PF00202">
    <property type="entry name" value="Aminotran_3"/>
    <property type="match status" value="2"/>
</dbReference>
<dbReference type="InterPro" id="IPR015424">
    <property type="entry name" value="PyrdxlP-dep_Trfase"/>
</dbReference>
<evidence type="ECO:0000313" key="4">
    <source>
        <dbReference type="EMBL" id="KFH47091.1"/>
    </source>
</evidence>
<evidence type="ECO:0000256" key="2">
    <source>
        <dbReference type="ARBA" id="ARBA00022898"/>
    </source>
</evidence>
<keyword evidence="5" id="KW-1185">Reference proteome</keyword>